<reference evidence="2 3" key="1">
    <citation type="journal article" date="2018" name="Microb. Genom.">
        <title>Deciphering the unexplored Leptospira diversity from soils uncovers genomic evolution to virulence.</title>
        <authorList>
            <person name="Thibeaux R."/>
            <person name="Iraola G."/>
            <person name="Ferres I."/>
            <person name="Bierque E."/>
            <person name="Girault D."/>
            <person name="Soupe-Gilbert M.E."/>
            <person name="Picardeau M."/>
            <person name="Goarant C."/>
        </authorList>
    </citation>
    <scope>NUCLEOTIDE SEQUENCE [LARGE SCALE GENOMIC DNA]</scope>
    <source>
        <strain evidence="2 3">ATI7-C-A5</strain>
    </source>
</reference>
<organism evidence="2 3">
    <name type="scientific">Leptospira ellisii</name>
    <dbReference type="NCBI Taxonomy" id="2023197"/>
    <lineage>
        <taxon>Bacteria</taxon>
        <taxon>Pseudomonadati</taxon>
        <taxon>Spirochaetota</taxon>
        <taxon>Spirochaetia</taxon>
        <taxon>Leptospirales</taxon>
        <taxon>Leptospiraceae</taxon>
        <taxon>Leptospira</taxon>
    </lineage>
</organism>
<dbReference type="AlphaFoldDB" id="A0AAE4U0S1"/>
<feature type="transmembrane region" description="Helical" evidence="1">
    <location>
        <begin position="12"/>
        <end position="33"/>
    </location>
</feature>
<dbReference type="RefSeq" id="WP_165783499.1">
    <property type="nucleotide sequence ID" value="NZ_NPEF02000014.1"/>
</dbReference>
<evidence type="ECO:0000256" key="1">
    <source>
        <dbReference type="SAM" id="Phobius"/>
    </source>
</evidence>
<evidence type="ECO:0000313" key="2">
    <source>
        <dbReference type="EMBL" id="MDV6236481.1"/>
    </source>
</evidence>
<keyword evidence="1" id="KW-0472">Membrane</keyword>
<keyword evidence="1" id="KW-0812">Transmembrane</keyword>
<gene>
    <name evidence="2" type="ORF">CH379_012665</name>
</gene>
<keyword evidence="1" id="KW-1133">Transmembrane helix</keyword>
<sequence>MKTAFFAFFKTVVFFLIYCFLIESAVYSGALSFREKKKNVERRIKILEESAKSVPYKDQNANWERLKTSQNRFQTAYRSGTSQEREESLLLLERAVAQITPQFAEEGKNLAQKLIVRYSESYLHGKNHKEEAVHNARQEERASSYFRMAKEELALAEKFDRDRNDSYAIVLYGRSIRYSLSALETMGFETPEGYENVSTKKKKRL</sequence>
<dbReference type="Proteomes" id="UP000232122">
    <property type="component" value="Unassembled WGS sequence"/>
</dbReference>
<accession>A0AAE4U0S1</accession>
<evidence type="ECO:0000313" key="3">
    <source>
        <dbReference type="Proteomes" id="UP000232122"/>
    </source>
</evidence>
<protein>
    <submittedName>
        <fullName evidence="2">Uncharacterized protein</fullName>
    </submittedName>
</protein>
<comment type="caution">
    <text evidence="2">The sequence shown here is derived from an EMBL/GenBank/DDBJ whole genome shotgun (WGS) entry which is preliminary data.</text>
</comment>
<name>A0AAE4U0S1_9LEPT</name>
<proteinExistence type="predicted"/>
<keyword evidence="3" id="KW-1185">Reference proteome</keyword>
<dbReference type="EMBL" id="NPEF02000014">
    <property type="protein sequence ID" value="MDV6236481.1"/>
    <property type="molecule type" value="Genomic_DNA"/>
</dbReference>